<accession>A0A6N6N435</accession>
<dbReference type="RefSeq" id="WP_151150931.1">
    <property type="nucleotide sequence ID" value="NZ_WAIE01000003.1"/>
</dbReference>
<feature type="region of interest" description="Disordered" evidence="1">
    <location>
        <begin position="81"/>
        <end position="108"/>
    </location>
</feature>
<evidence type="ECO:0000256" key="1">
    <source>
        <dbReference type="SAM" id="MobiDB-lite"/>
    </source>
</evidence>
<keyword evidence="4" id="KW-1185">Reference proteome</keyword>
<evidence type="ECO:0000256" key="2">
    <source>
        <dbReference type="SAM" id="Phobius"/>
    </source>
</evidence>
<dbReference type="AlphaFoldDB" id="A0A6N6N435"/>
<feature type="transmembrane region" description="Helical" evidence="2">
    <location>
        <begin position="55"/>
        <end position="73"/>
    </location>
</feature>
<dbReference type="OrthoDB" id="15401at2"/>
<keyword evidence="2" id="KW-1133">Transmembrane helix</keyword>
<proteinExistence type="predicted"/>
<organism evidence="3 4">
    <name type="scientific">Pseudodesulfovibrio senegalensis</name>
    <dbReference type="NCBI Taxonomy" id="1721087"/>
    <lineage>
        <taxon>Bacteria</taxon>
        <taxon>Pseudomonadati</taxon>
        <taxon>Thermodesulfobacteriota</taxon>
        <taxon>Desulfovibrionia</taxon>
        <taxon>Desulfovibrionales</taxon>
        <taxon>Desulfovibrionaceae</taxon>
    </lineage>
</organism>
<reference evidence="3 4" key="1">
    <citation type="journal article" date="2017" name="Int. J. Syst. Evol. Microbiol.">
        <title>Desulfovibrio senegalensis sp. nov., a mesophilic sulfate reducer isolated from marine sediment.</title>
        <authorList>
            <person name="Thioye A."/>
            <person name="Gam Z.B.A."/>
            <person name="Mbengue M."/>
            <person name="Cayol J.L."/>
            <person name="Joseph-Bartoli M."/>
            <person name="Toure-Kane C."/>
            <person name="Labat M."/>
        </authorList>
    </citation>
    <scope>NUCLEOTIDE SEQUENCE [LARGE SCALE GENOMIC DNA]</scope>
    <source>
        <strain evidence="3 4">DSM 101509</strain>
    </source>
</reference>
<sequence length="108" mass="12038">MFFKNNDSMKDILQVGGAAGTMGLHLVSATVVGLFMGYWLDKWLLEFFQLHTKPWLTMIFTILGIVSGFRMVLEDARKMQRQAEAEEKGPVNGANKQGAENGDDPSKD</sequence>
<name>A0A6N6N435_9BACT</name>
<protein>
    <submittedName>
        <fullName evidence="3">AtpZ/AtpI family protein</fullName>
    </submittedName>
</protein>
<evidence type="ECO:0000313" key="4">
    <source>
        <dbReference type="Proteomes" id="UP000438699"/>
    </source>
</evidence>
<feature type="transmembrane region" description="Helical" evidence="2">
    <location>
        <begin position="12"/>
        <end position="35"/>
    </location>
</feature>
<evidence type="ECO:0000313" key="3">
    <source>
        <dbReference type="EMBL" id="KAB1441839.1"/>
    </source>
</evidence>
<dbReference type="EMBL" id="WAIE01000003">
    <property type="protein sequence ID" value="KAB1441839.1"/>
    <property type="molecule type" value="Genomic_DNA"/>
</dbReference>
<dbReference type="InterPro" id="IPR032820">
    <property type="entry name" value="ATPase_put"/>
</dbReference>
<dbReference type="Proteomes" id="UP000438699">
    <property type="component" value="Unassembled WGS sequence"/>
</dbReference>
<dbReference type="Pfam" id="PF09527">
    <property type="entry name" value="ATPase_gene1"/>
    <property type="match status" value="1"/>
</dbReference>
<keyword evidence="2" id="KW-0812">Transmembrane</keyword>
<comment type="caution">
    <text evidence="3">The sequence shown here is derived from an EMBL/GenBank/DDBJ whole genome shotgun (WGS) entry which is preliminary data.</text>
</comment>
<gene>
    <name evidence="3" type="ORF">F8A88_09645</name>
</gene>
<keyword evidence="2" id="KW-0472">Membrane</keyword>